<evidence type="ECO:0000313" key="1">
    <source>
        <dbReference type="EMBL" id="CBV65206.1"/>
    </source>
</evidence>
<sequence length="34" mass="3931">MMYLMPLLIVIIGYLVLHCSDHDDTQVVMLNTTH</sequence>
<proteinExistence type="predicted"/>
<name>E1XU87_9CAUD</name>
<dbReference type="RefSeq" id="YP_004306659.1">
    <property type="nucleotide sequence ID" value="NC_015271.1"/>
</dbReference>
<dbReference type="KEGG" id="vg:10324310"/>
<reference evidence="1 2" key="1">
    <citation type="journal article" date="2010" name="J. Bacteriol.">
        <title>A conserved acetyl esterase domain targets diverse bacteriophages to the Vi capsular receptor of Salmonella enterica serovar Typhi.</title>
        <authorList>
            <person name="Pickard D."/>
            <person name="Toribio A.L."/>
            <person name="Petty N.K."/>
            <person name="van Tonder A."/>
            <person name="Yu L."/>
            <person name="Goulding D."/>
            <person name="Barrell B."/>
            <person name="Rance R."/>
            <person name="Harris D."/>
            <person name="Wetter M."/>
            <person name="Wain J."/>
            <person name="Choudhary J."/>
            <person name="Thomson N."/>
            <person name="Dougan G."/>
        </authorList>
    </citation>
    <scope>NUCLEOTIDE SEQUENCE [LARGE SCALE GENOMIC DNA]</scope>
</reference>
<dbReference type="GeneID" id="10324310"/>
<accession>E1XU87</accession>
<dbReference type="Proteomes" id="UP000000335">
    <property type="component" value="Segment"/>
</dbReference>
<evidence type="ECO:0000313" key="2">
    <source>
        <dbReference type="Proteomes" id="UP000000335"/>
    </source>
</evidence>
<gene>
    <name evidence="1" type="primary">1.5</name>
    <name evidence="1" type="ORF">Vi06_08</name>
</gene>
<protein>
    <submittedName>
        <fullName evidence="1">Conserved hypothetical phage protein</fullName>
    </submittedName>
</protein>
<organism evidence="1 2">
    <name type="scientific">Salmonella phage Vi06</name>
    <dbReference type="NCBI Taxonomy" id="866889"/>
    <lineage>
        <taxon>Viruses</taxon>
        <taxon>Duplodnaviria</taxon>
        <taxon>Heunggongvirae</taxon>
        <taxon>Uroviricota</taxon>
        <taxon>Caudoviricetes</taxon>
        <taxon>Autographivirales</taxon>
        <taxon>Autotranscriptaviridae</taxon>
        <taxon>Studiervirinae</taxon>
        <taxon>Teseptimavirus</taxon>
        <taxon>Teseptimavirus Vi06</taxon>
    </lineage>
</organism>
<dbReference type="EMBL" id="FR667955">
    <property type="protein sequence ID" value="CBV65206.1"/>
    <property type="molecule type" value="Genomic_DNA"/>
</dbReference>
<keyword evidence="2" id="KW-1185">Reference proteome</keyword>